<gene>
    <name evidence="2" type="ORF">KEH51_17225</name>
</gene>
<dbReference type="AlphaFoldDB" id="A0A941J835"/>
<feature type="domain" description="Condensation" evidence="1">
    <location>
        <begin position="3"/>
        <end position="57"/>
    </location>
</feature>
<evidence type="ECO:0000313" key="2">
    <source>
        <dbReference type="EMBL" id="MBR8645301.1"/>
    </source>
</evidence>
<dbReference type="Gene3D" id="3.30.559.30">
    <property type="entry name" value="Nonribosomal peptide synthetase, condensation domain"/>
    <property type="match status" value="1"/>
</dbReference>
<accession>A0A941J835</accession>
<dbReference type="Proteomes" id="UP000680045">
    <property type="component" value="Unassembled WGS sequence"/>
</dbReference>
<organism evidence="2 3">
    <name type="scientific">Peribacillus frigoritolerans</name>
    <dbReference type="NCBI Taxonomy" id="450367"/>
    <lineage>
        <taxon>Bacteria</taxon>
        <taxon>Bacillati</taxon>
        <taxon>Bacillota</taxon>
        <taxon>Bacilli</taxon>
        <taxon>Bacillales</taxon>
        <taxon>Bacillaceae</taxon>
        <taxon>Peribacillus</taxon>
    </lineage>
</organism>
<proteinExistence type="predicted"/>
<comment type="caution">
    <text evidence="2">The sequence shown here is derived from an EMBL/GenBank/DDBJ whole genome shotgun (WGS) entry which is preliminary data.</text>
</comment>
<dbReference type="SUPFAM" id="SSF52777">
    <property type="entry name" value="CoA-dependent acyltransferases"/>
    <property type="match status" value="1"/>
</dbReference>
<protein>
    <recommendedName>
        <fullName evidence="1">Condensation domain-containing protein</fullName>
    </recommendedName>
</protein>
<dbReference type="Pfam" id="PF00668">
    <property type="entry name" value="Condensation"/>
    <property type="match status" value="1"/>
</dbReference>
<evidence type="ECO:0000313" key="3">
    <source>
        <dbReference type="Proteomes" id="UP000680045"/>
    </source>
</evidence>
<dbReference type="EMBL" id="JAGTPW010000031">
    <property type="protein sequence ID" value="MBR8645301.1"/>
    <property type="molecule type" value="Genomic_DNA"/>
</dbReference>
<dbReference type="InterPro" id="IPR001242">
    <property type="entry name" value="Condensation_dom"/>
</dbReference>
<evidence type="ECO:0000259" key="1">
    <source>
        <dbReference type="Pfam" id="PF00668"/>
    </source>
</evidence>
<dbReference type="GO" id="GO:0003824">
    <property type="term" value="F:catalytic activity"/>
    <property type="evidence" value="ECO:0007669"/>
    <property type="project" value="InterPro"/>
</dbReference>
<sequence length="99" mass="11431">MCRTVGCFVNTLPLKLTVDPSESFHEILNRNRKVILDVLEHQAFPFEKIVEIINPDRISVIPHCSKQLWQWKKALMGTLATHSSLLKKTNSKFLIQIMT</sequence>
<name>A0A941J835_9BACI</name>
<reference evidence="2" key="1">
    <citation type="submission" date="2021-04" db="EMBL/GenBank/DDBJ databases">
        <title>Whole genome sequencing of Enterococci isolates from hospitalized patients.</title>
        <authorList>
            <person name="Ogoti B.M."/>
            <person name="Onyambu F.G."/>
        </authorList>
    </citation>
    <scope>NUCLEOTIDE SEQUENCE</scope>
    <source>
        <strain evidence="2">242</strain>
    </source>
</reference>